<feature type="compositionally biased region" description="Basic and acidic residues" evidence="15">
    <location>
        <begin position="235"/>
        <end position="245"/>
    </location>
</feature>
<proteinExistence type="inferred from homology"/>
<comment type="subcellular location">
    <subcellularLocation>
        <location evidence="1">Nucleus</location>
    </subcellularLocation>
</comment>
<evidence type="ECO:0000256" key="10">
    <source>
        <dbReference type="ARBA" id="ARBA00023235"/>
    </source>
</evidence>
<evidence type="ECO:0000256" key="3">
    <source>
        <dbReference type="ARBA" id="ARBA00022741"/>
    </source>
</evidence>
<dbReference type="GO" id="GO:0003677">
    <property type="term" value="F:DNA binding"/>
    <property type="evidence" value="ECO:0007669"/>
    <property type="project" value="UniProtKB-KW"/>
</dbReference>
<keyword evidence="6 18" id="KW-0347">Helicase</keyword>
<dbReference type="Gene3D" id="3.40.50.300">
    <property type="entry name" value="P-loop containing nucleotide triphosphate hydrolases"/>
    <property type="match status" value="2"/>
</dbReference>
<dbReference type="InterPro" id="IPR032438">
    <property type="entry name" value="ERCC3_RAD25_C"/>
</dbReference>
<dbReference type="PANTHER" id="PTHR11274">
    <property type="entry name" value="RAD25/XP-B DNA REPAIR HELICASE"/>
    <property type="match status" value="1"/>
</dbReference>
<dbReference type="GO" id="GO:0005675">
    <property type="term" value="C:transcription factor TFIIH holo complex"/>
    <property type="evidence" value="ECO:0007669"/>
    <property type="project" value="TreeGrafter"/>
</dbReference>
<evidence type="ECO:0000313" key="19">
    <source>
        <dbReference type="Proteomes" id="UP001203297"/>
    </source>
</evidence>
<evidence type="ECO:0000256" key="2">
    <source>
        <dbReference type="ARBA" id="ARBA00006637"/>
    </source>
</evidence>
<keyword evidence="8" id="KW-0238">DNA-binding</keyword>
<dbReference type="CDD" id="cd18029">
    <property type="entry name" value="DEXHc_XPB"/>
    <property type="match status" value="1"/>
</dbReference>
<feature type="compositionally biased region" description="Basic and acidic residues" evidence="15">
    <location>
        <begin position="801"/>
        <end position="832"/>
    </location>
</feature>
<dbReference type="InterPro" id="IPR032830">
    <property type="entry name" value="XPB/Ssl2_N"/>
</dbReference>
<dbReference type="SMART" id="SM00487">
    <property type="entry name" value="DEXDc"/>
    <property type="match status" value="1"/>
</dbReference>
<name>A0AAD4M1R9_9AGAM</name>
<feature type="region of interest" description="Disordered" evidence="15">
    <location>
        <begin position="232"/>
        <end position="262"/>
    </location>
</feature>
<dbReference type="InterPro" id="IPR006935">
    <property type="entry name" value="Helicase/UvrB_N"/>
</dbReference>
<dbReference type="InterPro" id="IPR001650">
    <property type="entry name" value="Helicase_C-like"/>
</dbReference>
<comment type="caution">
    <text evidence="18">The sequence shown here is derived from an EMBL/GenBank/DDBJ whole genome shotgun (WGS) entry which is preliminary data.</text>
</comment>
<feature type="region of interest" description="Disordered" evidence="15">
    <location>
        <begin position="794"/>
        <end position="832"/>
    </location>
</feature>
<evidence type="ECO:0000256" key="9">
    <source>
        <dbReference type="ARBA" id="ARBA00023204"/>
    </source>
</evidence>
<dbReference type="GO" id="GO:0016787">
    <property type="term" value="F:hydrolase activity"/>
    <property type="evidence" value="ECO:0007669"/>
    <property type="project" value="UniProtKB-KW"/>
</dbReference>
<dbReference type="Pfam" id="PF04851">
    <property type="entry name" value="ResIII"/>
    <property type="match status" value="1"/>
</dbReference>
<feature type="domain" description="Helicase C-terminal" evidence="17">
    <location>
        <begin position="557"/>
        <end position="711"/>
    </location>
</feature>
<sequence length="832" mass="93186">MASKRTVPEGSLETPSGKRFRTAAGSDYYIDVDGADGTEEDRIATETALVPRGATINFSALTRKLAEERRKDGGEGPSSLPPHRRQQDNLVSHIFMDHDFSWLHLKPDHASRPLWISPEDGHIILEAFSPIAEQAQDFLVAISEPTEDIINVPVPETITNFIRERTLSYGKVKLVLKHNKYYVESSHPEILQLLLKDKAIRDARVISQAGEPNKMATFTTAKAPVKGSLVIPGTKDVEKKQEDPSKSTPGASTGASGSDGDLFTSVVGVEGDEIDEDDDNVHAFEIDDAKIDDVKKRCNELEYPMLEEYDFRNDTVNANLDIDLKPATVIRPYQETSLSKMFGNGRARSGIIVLPCGAGKTLVGITAACTIKKSCLVLCTSSVSVMQWRQQFMQWSNVTDRQIAVFTADQKEKFAGESGVVVSTYSMVANTHNRSYESKKMMEFLTSREWGFILLDEVHVVPANMFRRVVTTIKAHSKLGLTATLVREDDKIADLNYMIGPKLYEANWMDLAAKGHIANVQCAEVWCPMTPEFYREYLREQSRKRVLLYCMNPRKFQACQFLIKYHEDRGDKVIVFSDNVFALEAYAKKLKKPYIHGQTGQVERMRILQHFQHSPEVNTIFLSKVGDTSIDLPEATCLIQISSHFGSRRQEAQRLGRILRAKRRNDEGFNAFFYSLVSKDTQEMYYSTKRQQFLIDQGYAFKVITQLDGMENMNDLVYKTKEEQIELVTTVLMQSESAADLGTDIRAGEGDLAGTITSKDFGAPLQSRAPSAHRTTGSLTALSGAQHMSYVEQNKSANKKLAKEAVPRHRLFAKRDRDVATAKKEAKRGGGA</sequence>
<comment type="catalytic activity">
    <reaction evidence="14">
        <text>ATP + H2O = ADP + phosphate + H(+)</text>
        <dbReference type="Rhea" id="RHEA:13065"/>
        <dbReference type="ChEBI" id="CHEBI:15377"/>
        <dbReference type="ChEBI" id="CHEBI:15378"/>
        <dbReference type="ChEBI" id="CHEBI:30616"/>
        <dbReference type="ChEBI" id="CHEBI:43474"/>
        <dbReference type="ChEBI" id="CHEBI:456216"/>
        <dbReference type="EC" id="5.6.2.4"/>
    </reaction>
</comment>
<comment type="catalytic activity">
    <reaction evidence="12">
        <text>Couples ATP hydrolysis with the unwinding of duplex DNA by translocating in the 3'-5' direction.</text>
        <dbReference type="EC" id="5.6.2.4"/>
    </reaction>
</comment>
<dbReference type="Pfam" id="PF16203">
    <property type="entry name" value="ERCC3_RAD25_C"/>
    <property type="match status" value="1"/>
</dbReference>
<dbReference type="FunFam" id="3.40.50.300:FF:000077">
    <property type="entry name" value="Probable DNA repair helicase RAD25"/>
    <property type="match status" value="1"/>
</dbReference>
<dbReference type="PANTHER" id="PTHR11274:SF0">
    <property type="entry name" value="GENERAL TRANSCRIPTION AND DNA REPAIR FACTOR IIH HELICASE SUBUNIT XPB"/>
    <property type="match status" value="1"/>
</dbReference>
<evidence type="ECO:0000259" key="17">
    <source>
        <dbReference type="PROSITE" id="PS51194"/>
    </source>
</evidence>
<dbReference type="InterPro" id="IPR001161">
    <property type="entry name" value="XPB/Ssl2"/>
</dbReference>
<dbReference type="GO" id="GO:0006289">
    <property type="term" value="P:nucleotide-excision repair"/>
    <property type="evidence" value="ECO:0007669"/>
    <property type="project" value="InterPro"/>
</dbReference>
<evidence type="ECO:0000256" key="1">
    <source>
        <dbReference type="ARBA" id="ARBA00004123"/>
    </source>
</evidence>
<dbReference type="CDD" id="cd18789">
    <property type="entry name" value="SF2_C_XPB"/>
    <property type="match status" value="1"/>
</dbReference>
<comment type="similarity">
    <text evidence="2">Belongs to the helicase family. RAD25/XPB subfamily.</text>
</comment>
<dbReference type="GO" id="GO:0000112">
    <property type="term" value="C:nucleotide-excision repair factor 3 complex"/>
    <property type="evidence" value="ECO:0007669"/>
    <property type="project" value="TreeGrafter"/>
</dbReference>
<evidence type="ECO:0000256" key="11">
    <source>
        <dbReference type="ARBA" id="ARBA00023242"/>
    </source>
</evidence>
<evidence type="ECO:0000256" key="4">
    <source>
        <dbReference type="ARBA" id="ARBA00022763"/>
    </source>
</evidence>
<feature type="domain" description="Helicase ATP-binding" evidence="16">
    <location>
        <begin position="341"/>
        <end position="503"/>
    </location>
</feature>
<dbReference type="FunFam" id="3.40.50.300:FF:000117">
    <property type="entry name" value="Putative DNA repair helicase rad25"/>
    <property type="match status" value="1"/>
</dbReference>
<evidence type="ECO:0000313" key="18">
    <source>
        <dbReference type="EMBL" id="KAI0297240.1"/>
    </source>
</evidence>
<accession>A0AAD4M1R9</accession>
<evidence type="ECO:0000259" key="16">
    <source>
        <dbReference type="PROSITE" id="PS51192"/>
    </source>
</evidence>
<protein>
    <recommendedName>
        <fullName evidence="13">DNA 3'-5' helicase</fullName>
        <ecNumber evidence="13">5.6.2.4</ecNumber>
    </recommendedName>
</protein>
<reference evidence="18" key="1">
    <citation type="journal article" date="2022" name="New Phytol.">
        <title>Evolutionary transition to the ectomycorrhizal habit in the genomes of a hyperdiverse lineage of mushroom-forming fungi.</title>
        <authorList>
            <person name="Looney B."/>
            <person name="Miyauchi S."/>
            <person name="Morin E."/>
            <person name="Drula E."/>
            <person name="Courty P.E."/>
            <person name="Kohler A."/>
            <person name="Kuo A."/>
            <person name="LaButti K."/>
            <person name="Pangilinan J."/>
            <person name="Lipzen A."/>
            <person name="Riley R."/>
            <person name="Andreopoulos W."/>
            <person name="He G."/>
            <person name="Johnson J."/>
            <person name="Nolan M."/>
            <person name="Tritt A."/>
            <person name="Barry K.W."/>
            <person name="Grigoriev I.V."/>
            <person name="Nagy L.G."/>
            <person name="Hibbett D."/>
            <person name="Henrissat B."/>
            <person name="Matheny P.B."/>
            <person name="Labbe J."/>
            <person name="Martin F.M."/>
        </authorList>
    </citation>
    <scope>NUCLEOTIDE SEQUENCE</scope>
    <source>
        <strain evidence="18">BPL690</strain>
    </source>
</reference>
<dbReference type="InterPro" id="IPR014001">
    <property type="entry name" value="Helicase_ATP-bd"/>
</dbReference>
<dbReference type="PROSITE" id="PS51192">
    <property type="entry name" value="HELICASE_ATP_BIND_1"/>
    <property type="match status" value="1"/>
</dbReference>
<dbReference type="GO" id="GO:0005524">
    <property type="term" value="F:ATP binding"/>
    <property type="evidence" value="ECO:0007669"/>
    <property type="project" value="UniProtKB-KW"/>
</dbReference>
<dbReference type="EC" id="5.6.2.4" evidence="13"/>
<keyword evidence="11" id="KW-0539">Nucleus</keyword>
<dbReference type="GO" id="GO:0006367">
    <property type="term" value="P:transcription initiation at RNA polymerase II promoter"/>
    <property type="evidence" value="ECO:0007669"/>
    <property type="project" value="InterPro"/>
</dbReference>
<keyword evidence="5" id="KW-0378">Hydrolase</keyword>
<evidence type="ECO:0000256" key="6">
    <source>
        <dbReference type="ARBA" id="ARBA00022806"/>
    </source>
</evidence>
<evidence type="ECO:0000256" key="5">
    <source>
        <dbReference type="ARBA" id="ARBA00022801"/>
    </source>
</evidence>
<dbReference type="Pfam" id="PF13625">
    <property type="entry name" value="Helicase_C_3"/>
    <property type="match status" value="1"/>
</dbReference>
<feature type="compositionally biased region" description="Low complexity" evidence="15">
    <location>
        <begin position="247"/>
        <end position="262"/>
    </location>
</feature>
<dbReference type="InterPro" id="IPR050615">
    <property type="entry name" value="ATP-dep_DNA_Helicase"/>
</dbReference>
<evidence type="ECO:0000256" key="13">
    <source>
        <dbReference type="ARBA" id="ARBA00034808"/>
    </source>
</evidence>
<evidence type="ECO:0000256" key="12">
    <source>
        <dbReference type="ARBA" id="ARBA00034617"/>
    </source>
</evidence>
<dbReference type="GO" id="GO:0097550">
    <property type="term" value="C:transcription preinitiation complex"/>
    <property type="evidence" value="ECO:0007669"/>
    <property type="project" value="TreeGrafter"/>
</dbReference>
<keyword evidence="9" id="KW-0234">DNA repair</keyword>
<dbReference type="InterPro" id="IPR027417">
    <property type="entry name" value="P-loop_NTPase"/>
</dbReference>
<keyword evidence="3" id="KW-0547">Nucleotide-binding</keyword>
<keyword evidence="7" id="KW-0067">ATP-binding</keyword>
<dbReference type="SUPFAM" id="SSF52540">
    <property type="entry name" value="P-loop containing nucleoside triphosphate hydrolases"/>
    <property type="match status" value="2"/>
</dbReference>
<gene>
    <name evidence="18" type="ORF">B0F90DRAFT_1740397</name>
</gene>
<evidence type="ECO:0000256" key="7">
    <source>
        <dbReference type="ARBA" id="ARBA00022840"/>
    </source>
</evidence>
<dbReference type="GO" id="GO:0043138">
    <property type="term" value="F:3'-5' DNA helicase activity"/>
    <property type="evidence" value="ECO:0007669"/>
    <property type="project" value="UniProtKB-EC"/>
</dbReference>
<evidence type="ECO:0000256" key="8">
    <source>
        <dbReference type="ARBA" id="ARBA00023125"/>
    </source>
</evidence>
<dbReference type="AlphaFoldDB" id="A0AAD4M1R9"/>
<dbReference type="SMART" id="SM00490">
    <property type="entry name" value="HELICc"/>
    <property type="match status" value="1"/>
</dbReference>
<dbReference type="PROSITE" id="PS51194">
    <property type="entry name" value="HELICASE_CTER"/>
    <property type="match status" value="1"/>
</dbReference>
<evidence type="ECO:0000256" key="15">
    <source>
        <dbReference type="SAM" id="MobiDB-lite"/>
    </source>
</evidence>
<dbReference type="NCBIfam" id="TIGR00603">
    <property type="entry name" value="rad25"/>
    <property type="match status" value="1"/>
</dbReference>
<keyword evidence="10" id="KW-0413">Isomerase</keyword>
<organism evidence="18 19">
    <name type="scientific">Multifurca ochricompacta</name>
    <dbReference type="NCBI Taxonomy" id="376703"/>
    <lineage>
        <taxon>Eukaryota</taxon>
        <taxon>Fungi</taxon>
        <taxon>Dikarya</taxon>
        <taxon>Basidiomycota</taxon>
        <taxon>Agaricomycotina</taxon>
        <taxon>Agaricomycetes</taxon>
        <taxon>Russulales</taxon>
        <taxon>Russulaceae</taxon>
        <taxon>Multifurca</taxon>
    </lineage>
</organism>
<keyword evidence="4" id="KW-0227">DNA damage</keyword>
<keyword evidence="19" id="KW-1185">Reference proteome</keyword>
<dbReference type="PRINTS" id="PR00851">
    <property type="entry name" value="XRODRMPGMNTB"/>
</dbReference>
<evidence type="ECO:0000256" key="14">
    <source>
        <dbReference type="ARBA" id="ARBA00048988"/>
    </source>
</evidence>
<dbReference type="Proteomes" id="UP001203297">
    <property type="component" value="Unassembled WGS sequence"/>
</dbReference>
<dbReference type="EMBL" id="WTXG01000039">
    <property type="protein sequence ID" value="KAI0297240.1"/>
    <property type="molecule type" value="Genomic_DNA"/>
</dbReference>